<dbReference type="InterPro" id="IPR013742">
    <property type="entry name" value="Whirly"/>
</dbReference>
<dbReference type="Pfam" id="PF08536">
    <property type="entry name" value="Whirly"/>
    <property type="match status" value="1"/>
</dbReference>
<protein>
    <submittedName>
        <fullName evidence="4">Uncharacterized protein</fullName>
    </submittedName>
</protein>
<dbReference type="PANTHER" id="PTHR31745:SF1">
    <property type="entry name" value="SINGLE-STRANDED DNA-BINDING PROTEIN WHY2, MITOCHONDRIAL"/>
    <property type="match status" value="1"/>
</dbReference>
<gene>
    <name evidence="4" type="ORF">F2Q70_00045256</name>
</gene>
<keyword evidence="3" id="KW-0812">Transmembrane</keyword>
<dbReference type="EMBL" id="QGKY02000164">
    <property type="protein sequence ID" value="KAF2592578.1"/>
    <property type="molecule type" value="Genomic_DNA"/>
</dbReference>
<dbReference type="SUPFAM" id="SSF54447">
    <property type="entry name" value="ssDNA-binding transcriptional regulator domain"/>
    <property type="match status" value="1"/>
</dbReference>
<keyword evidence="3" id="KW-0472">Membrane</keyword>
<name>A0A8S9KGK4_BRACR</name>
<evidence type="ECO:0000256" key="1">
    <source>
        <dbReference type="ARBA" id="ARBA00006061"/>
    </source>
</evidence>
<reference evidence="4" key="1">
    <citation type="submission" date="2019-12" db="EMBL/GenBank/DDBJ databases">
        <title>Genome sequencing and annotation of Brassica cretica.</title>
        <authorList>
            <person name="Studholme D.J."/>
            <person name="Sarris P.F."/>
        </authorList>
    </citation>
    <scope>NUCLEOTIDE SEQUENCE</scope>
    <source>
        <strain evidence="4">PFS-102/07</strain>
        <tissue evidence="4">Leaf</tissue>
    </source>
</reference>
<comment type="similarity">
    <text evidence="1">Belongs to the Whirly family.</text>
</comment>
<organism evidence="4">
    <name type="scientific">Brassica cretica</name>
    <name type="common">Mustard</name>
    <dbReference type="NCBI Taxonomy" id="69181"/>
    <lineage>
        <taxon>Eukaryota</taxon>
        <taxon>Viridiplantae</taxon>
        <taxon>Streptophyta</taxon>
        <taxon>Embryophyta</taxon>
        <taxon>Tracheophyta</taxon>
        <taxon>Spermatophyta</taxon>
        <taxon>Magnoliopsida</taxon>
        <taxon>eudicotyledons</taxon>
        <taxon>Gunneridae</taxon>
        <taxon>Pentapetalae</taxon>
        <taxon>rosids</taxon>
        <taxon>malvids</taxon>
        <taxon>Brassicales</taxon>
        <taxon>Brassicaceae</taxon>
        <taxon>Brassiceae</taxon>
        <taxon>Brassica</taxon>
    </lineage>
</organism>
<dbReference type="GO" id="GO:0006952">
    <property type="term" value="P:defense response"/>
    <property type="evidence" value="ECO:0007669"/>
    <property type="project" value="InterPro"/>
</dbReference>
<dbReference type="GO" id="GO:0003697">
    <property type="term" value="F:single-stranded DNA binding"/>
    <property type="evidence" value="ECO:0007669"/>
    <property type="project" value="InterPro"/>
</dbReference>
<evidence type="ECO:0000256" key="2">
    <source>
        <dbReference type="ARBA" id="ARBA00022946"/>
    </source>
</evidence>
<dbReference type="GO" id="GO:0006355">
    <property type="term" value="P:regulation of DNA-templated transcription"/>
    <property type="evidence" value="ECO:0007669"/>
    <property type="project" value="InterPro"/>
</dbReference>
<dbReference type="PANTHER" id="PTHR31745">
    <property type="entry name" value="SINGLE-STRANDED DNA-BINDING PROTEIN WHY2, MITOCHONDRIAL"/>
    <property type="match status" value="1"/>
</dbReference>
<dbReference type="InterPro" id="IPR009044">
    <property type="entry name" value="ssDNA-bd_transcriptional_reg"/>
</dbReference>
<evidence type="ECO:0000256" key="3">
    <source>
        <dbReference type="SAM" id="Phobius"/>
    </source>
</evidence>
<accession>A0A8S9KGK4</accession>
<evidence type="ECO:0000313" key="4">
    <source>
        <dbReference type="EMBL" id="KAF2592578.1"/>
    </source>
</evidence>
<dbReference type="Gene3D" id="2.30.31.10">
    <property type="entry name" value="Transcriptional Coactivator Pc4, Chain A"/>
    <property type="match status" value="1"/>
</dbReference>
<keyword evidence="2" id="KW-0809">Transit peptide</keyword>
<sequence length="260" mass="28429">MMKQARTLLSSSLFEGSSRSSAFRGFATWVDSSSTTKRGKVTSFALLFVSVLSFSLICFRLVFKADAAKPSSGRVFAPYAIFKGRAALSVEPVLPTFTKIEPGNLRIDRRGSVMMTFMPAVSERKYDWEKKQLFALSPTEVGSVISMGPQDSSEFFHDPSMKSSNAGQVRKSLSIKPLADSTGYFFQLSVTDNIQNSNDRIVVPVSKAEFAVLKSAFSFALPHILGWDRITGGDVGIAAQGIASLPKADPMQLELEWGKE</sequence>
<dbReference type="AlphaFoldDB" id="A0A8S9KGK4"/>
<proteinExistence type="inferred from homology"/>
<comment type="caution">
    <text evidence="4">The sequence shown here is derived from an EMBL/GenBank/DDBJ whole genome shotgun (WGS) entry which is preliminary data.</text>
</comment>
<feature type="transmembrane region" description="Helical" evidence="3">
    <location>
        <begin position="41"/>
        <end position="63"/>
    </location>
</feature>
<keyword evidence="3" id="KW-1133">Transmembrane helix</keyword>